<sequence length="83" mass="9220">MALSNESESVLRVYGISGEIVASLDAEERAAMSTEFGNSVGALKELLQLRLGTPRFRIRLLCRGCLLENDESIFAWDFPNDVQ</sequence>
<name>A0A812NQ57_9DINO</name>
<dbReference type="AlphaFoldDB" id="A0A812NQ57"/>
<comment type="caution">
    <text evidence="1">The sequence shown here is derived from an EMBL/GenBank/DDBJ whole genome shotgun (WGS) entry which is preliminary data.</text>
</comment>
<dbReference type="EMBL" id="CAJNJA010013293">
    <property type="protein sequence ID" value="CAE7317703.1"/>
    <property type="molecule type" value="Genomic_DNA"/>
</dbReference>
<keyword evidence="2" id="KW-1185">Reference proteome</keyword>
<evidence type="ECO:0000313" key="1">
    <source>
        <dbReference type="EMBL" id="CAE7317703.1"/>
    </source>
</evidence>
<evidence type="ECO:0008006" key="3">
    <source>
        <dbReference type="Google" id="ProtNLM"/>
    </source>
</evidence>
<dbReference type="SUPFAM" id="SSF54236">
    <property type="entry name" value="Ubiquitin-like"/>
    <property type="match status" value="1"/>
</dbReference>
<gene>
    <name evidence="1" type="ORF">SNEC2469_LOCUS7943</name>
</gene>
<organism evidence="1 2">
    <name type="scientific">Symbiodinium necroappetens</name>
    <dbReference type="NCBI Taxonomy" id="1628268"/>
    <lineage>
        <taxon>Eukaryota</taxon>
        <taxon>Sar</taxon>
        <taxon>Alveolata</taxon>
        <taxon>Dinophyceae</taxon>
        <taxon>Suessiales</taxon>
        <taxon>Symbiodiniaceae</taxon>
        <taxon>Symbiodinium</taxon>
    </lineage>
</organism>
<dbReference type="Proteomes" id="UP000601435">
    <property type="component" value="Unassembled WGS sequence"/>
</dbReference>
<dbReference type="InterPro" id="IPR029071">
    <property type="entry name" value="Ubiquitin-like_domsf"/>
</dbReference>
<proteinExistence type="predicted"/>
<feature type="non-terminal residue" evidence="1">
    <location>
        <position position="1"/>
    </location>
</feature>
<dbReference type="CDD" id="cd17039">
    <property type="entry name" value="Ubl_ubiquitin_like"/>
    <property type="match status" value="1"/>
</dbReference>
<dbReference type="OrthoDB" id="422130at2759"/>
<protein>
    <recommendedName>
        <fullName evidence="3">Ubiquitin-like domain-containing protein</fullName>
    </recommendedName>
</protein>
<evidence type="ECO:0000313" key="2">
    <source>
        <dbReference type="Proteomes" id="UP000601435"/>
    </source>
</evidence>
<reference evidence="1" key="1">
    <citation type="submission" date="2021-02" db="EMBL/GenBank/DDBJ databases">
        <authorList>
            <person name="Dougan E. K."/>
            <person name="Rhodes N."/>
            <person name="Thang M."/>
            <person name="Chan C."/>
        </authorList>
    </citation>
    <scope>NUCLEOTIDE SEQUENCE</scope>
</reference>
<accession>A0A812NQ57</accession>